<reference evidence="2" key="1">
    <citation type="submission" date="2023-07" db="EMBL/GenBank/DDBJ databases">
        <authorList>
            <consortium name="AG Swart"/>
            <person name="Singh M."/>
            <person name="Singh A."/>
            <person name="Seah K."/>
            <person name="Emmerich C."/>
        </authorList>
    </citation>
    <scope>NUCLEOTIDE SEQUENCE</scope>
    <source>
        <strain evidence="2">DP1</strain>
    </source>
</reference>
<evidence type="ECO:0000313" key="2">
    <source>
        <dbReference type="EMBL" id="CAI2378602.1"/>
    </source>
</evidence>
<evidence type="ECO:0000313" key="3">
    <source>
        <dbReference type="Proteomes" id="UP001295684"/>
    </source>
</evidence>
<gene>
    <name evidence="2" type="ORF">ECRASSUSDP1_LOCUS20000</name>
</gene>
<protein>
    <submittedName>
        <fullName evidence="2">Uncharacterized protein</fullName>
    </submittedName>
</protein>
<sequence length="230" mass="26799">MSKERSFKNSSGQAKYPNINEFSDLRDFLKKPDSGLQLPGINKKKIMDQHNRTYLTPLAPVINNRLSSRANRPRRKKQRVRNERSALPRPITGVCTYYKVTKGDKNNIRMIKAKNLIKNSTSGNKPYFHCLNDTSCISKKEKDFDAGMGTFSNSYINNREFLKQSLSPTNPGTVRFFTKPQKAKEFDDEFKRHFRKYKLDENKMVQKLSVRFRVKKSRGIRRVVLNKTAL</sequence>
<comment type="caution">
    <text evidence="2">The sequence shown here is derived from an EMBL/GenBank/DDBJ whole genome shotgun (WGS) entry which is preliminary data.</text>
</comment>
<feature type="region of interest" description="Disordered" evidence="1">
    <location>
        <begin position="58"/>
        <end position="86"/>
    </location>
</feature>
<name>A0AAD1XUC6_EUPCR</name>
<accession>A0AAD1XUC6</accession>
<evidence type="ECO:0000256" key="1">
    <source>
        <dbReference type="SAM" id="MobiDB-lite"/>
    </source>
</evidence>
<dbReference type="AlphaFoldDB" id="A0AAD1XUC6"/>
<dbReference type="EMBL" id="CAMPGE010020348">
    <property type="protein sequence ID" value="CAI2378602.1"/>
    <property type="molecule type" value="Genomic_DNA"/>
</dbReference>
<organism evidence="2 3">
    <name type="scientific">Euplotes crassus</name>
    <dbReference type="NCBI Taxonomy" id="5936"/>
    <lineage>
        <taxon>Eukaryota</taxon>
        <taxon>Sar</taxon>
        <taxon>Alveolata</taxon>
        <taxon>Ciliophora</taxon>
        <taxon>Intramacronucleata</taxon>
        <taxon>Spirotrichea</taxon>
        <taxon>Hypotrichia</taxon>
        <taxon>Euplotida</taxon>
        <taxon>Euplotidae</taxon>
        <taxon>Moneuplotes</taxon>
    </lineage>
</organism>
<dbReference type="Proteomes" id="UP001295684">
    <property type="component" value="Unassembled WGS sequence"/>
</dbReference>
<keyword evidence="3" id="KW-1185">Reference proteome</keyword>
<proteinExistence type="predicted"/>